<gene>
    <name evidence="1" type="ORF">HUJ06_001281</name>
</gene>
<reference evidence="1 2" key="1">
    <citation type="journal article" date="2020" name="Mol. Biol. Evol.">
        <title>Distinct Expression and Methylation Patterns for Genes with Different Fates following a Single Whole-Genome Duplication in Flowering Plants.</title>
        <authorList>
            <person name="Shi T."/>
            <person name="Rahmani R.S."/>
            <person name="Gugger P.F."/>
            <person name="Wang M."/>
            <person name="Li H."/>
            <person name="Zhang Y."/>
            <person name="Li Z."/>
            <person name="Wang Q."/>
            <person name="Van de Peer Y."/>
            <person name="Marchal K."/>
            <person name="Chen J."/>
        </authorList>
    </citation>
    <scope>NUCLEOTIDE SEQUENCE [LARGE SCALE GENOMIC DNA]</scope>
    <source>
        <tissue evidence="1">Leaf</tissue>
    </source>
</reference>
<keyword evidence="2" id="KW-1185">Reference proteome</keyword>
<dbReference type="AlphaFoldDB" id="A0A822ZHA4"/>
<proteinExistence type="predicted"/>
<comment type="caution">
    <text evidence="1">The sequence shown here is derived from an EMBL/GenBank/DDBJ whole genome shotgun (WGS) entry which is preliminary data.</text>
</comment>
<dbReference type="EMBL" id="DUZY01000006">
    <property type="protein sequence ID" value="DAD43051.1"/>
    <property type="molecule type" value="Genomic_DNA"/>
</dbReference>
<evidence type="ECO:0000313" key="1">
    <source>
        <dbReference type="EMBL" id="DAD43051.1"/>
    </source>
</evidence>
<name>A0A822ZHA4_NELNU</name>
<dbReference type="Proteomes" id="UP000607653">
    <property type="component" value="Unassembled WGS sequence"/>
</dbReference>
<protein>
    <submittedName>
        <fullName evidence="1">Uncharacterized protein</fullName>
    </submittedName>
</protein>
<accession>A0A822ZHA4</accession>
<evidence type="ECO:0000313" key="2">
    <source>
        <dbReference type="Proteomes" id="UP000607653"/>
    </source>
</evidence>
<sequence length="36" mass="4205">MQNTETSDRYPYSSCQVGLLAVNCTNNIYLQLRRHD</sequence>
<organism evidence="1 2">
    <name type="scientific">Nelumbo nucifera</name>
    <name type="common">Sacred lotus</name>
    <dbReference type="NCBI Taxonomy" id="4432"/>
    <lineage>
        <taxon>Eukaryota</taxon>
        <taxon>Viridiplantae</taxon>
        <taxon>Streptophyta</taxon>
        <taxon>Embryophyta</taxon>
        <taxon>Tracheophyta</taxon>
        <taxon>Spermatophyta</taxon>
        <taxon>Magnoliopsida</taxon>
        <taxon>Proteales</taxon>
        <taxon>Nelumbonaceae</taxon>
        <taxon>Nelumbo</taxon>
    </lineage>
</organism>